<protein>
    <submittedName>
        <fullName evidence="2">Uncharacterized protein</fullName>
    </submittedName>
</protein>
<accession>A0A7W5FGN2</accession>
<name>A0A7W5FGN2_9ACTN</name>
<feature type="compositionally biased region" description="Basic residues" evidence="1">
    <location>
        <begin position="83"/>
        <end position="92"/>
    </location>
</feature>
<evidence type="ECO:0000313" key="3">
    <source>
        <dbReference type="Proteomes" id="UP000590749"/>
    </source>
</evidence>
<dbReference type="AlphaFoldDB" id="A0A7W5FGN2"/>
<proteinExistence type="predicted"/>
<dbReference type="RefSeq" id="WP_183223116.1">
    <property type="nucleotide sequence ID" value="NZ_BMPW01000019.1"/>
</dbReference>
<evidence type="ECO:0000256" key="1">
    <source>
        <dbReference type="SAM" id="MobiDB-lite"/>
    </source>
</evidence>
<evidence type="ECO:0000313" key="2">
    <source>
        <dbReference type="EMBL" id="MBB3097721.1"/>
    </source>
</evidence>
<comment type="caution">
    <text evidence="2">The sequence shown here is derived from an EMBL/GenBank/DDBJ whole genome shotgun (WGS) entry which is preliminary data.</text>
</comment>
<reference evidence="2 3" key="1">
    <citation type="submission" date="2020-08" db="EMBL/GenBank/DDBJ databases">
        <title>Genomic Encyclopedia of Type Strains, Phase III (KMG-III): the genomes of soil and plant-associated and newly described type strains.</title>
        <authorList>
            <person name="Whitman W."/>
        </authorList>
    </citation>
    <scope>NUCLEOTIDE SEQUENCE [LARGE SCALE GENOMIC DNA]</scope>
    <source>
        <strain evidence="2 3">CECT 3287</strain>
    </source>
</reference>
<gene>
    <name evidence="2" type="ORF">FHR83_005405</name>
</gene>
<feature type="region of interest" description="Disordered" evidence="1">
    <location>
        <begin position="83"/>
        <end position="105"/>
    </location>
</feature>
<dbReference type="Proteomes" id="UP000590749">
    <property type="component" value="Unassembled WGS sequence"/>
</dbReference>
<keyword evidence="3" id="KW-1185">Reference proteome</keyword>
<organism evidence="2 3">
    <name type="scientific">Actinoplanes campanulatus</name>
    <dbReference type="NCBI Taxonomy" id="113559"/>
    <lineage>
        <taxon>Bacteria</taxon>
        <taxon>Bacillati</taxon>
        <taxon>Actinomycetota</taxon>
        <taxon>Actinomycetes</taxon>
        <taxon>Micromonosporales</taxon>
        <taxon>Micromonosporaceae</taxon>
        <taxon>Actinoplanes</taxon>
    </lineage>
</organism>
<sequence>MAPKIVPGELWVGMHVWPTARTLLAPPICYQQPRCAIVALHWPYVEVRRISRRPGTNGIRYLQMGPGHRIHVDNLLRRDPHLRRAASSRRARPTPSGEHEQLTLF</sequence>
<dbReference type="EMBL" id="JACHXF010000012">
    <property type="protein sequence ID" value="MBB3097721.1"/>
    <property type="molecule type" value="Genomic_DNA"/>
</dbReference>